<feature type="domain" description="Ig-like" evidence="7">
    <location>
        <begin position="133"/>
        <end position="196"/>
    </location>
</feature>
<keyword evidence="5" id="KW-1133">Transmembrane helix</keyword>
<dbReference type="Gene3D" id="2.60.40.10">
    <property type="entry name" value="Immunoglobulins"/>
    <property type="match status" value="2"/>
</dbReference>
<dbReference type="AlphaFoldDB" id="A0A3Q3AA23"/>
<evidence type="ECO:0000259" key="7">
    <source>
        <dbReference type="PROSITE" id="PS50835"/>
    </source>
</evidence>
<dbReference type="InterPro" id="IPR036179">
    <property type="entry name" value="Ig-like_dom_sf"/>
</dbReference>
<protein>
    <recommendedName>
        <fullName evidence="7">Ig-like domain-containing protein</fullName>
    </recommendedName>
</protein>
<evidence type="ECO:0000256" key="1">
    <source>
        <dbReference type="ARBA" id="ARBA00004370"/>
    </source>
</evidence>
<reference evidence="8" key="2">
    <citation type="submission" date="2025-09" db="UniProtKB">
        <authorList>
            <consortium name="Ensembl"/>
        </authorList>
    </citation>
    <scope>IDENTIFICATION</scope>
</reference>
<evidence type="ECO:0000256" key="4">
    <source>
        <dbReference type="ARBA" id="ARBA00023180"/>
    </source>
</evidence>
<dbReference type="GO" id="GO:0005911">
    <property type="term" value="C:cell-cell junction"/>
    <property type="evidence" value="ECO:0007669"/>
    <property type="project" value="TreeGrafter"/>
</dbReference>
<accession>A0A3Q3AA23</accession>
<name>A0A3Q3AA23_KRYMA</name>
<proteinExistence type="predicted"/>
<dbReference type="PROSITE" id="PS50835">
    <property type="entry name" value="IG_LIKE"/>
    <property type="match status" value="1"/>
</dbReference>
<dbReference type="Proteomes" id="UP000264800">
    <property type="component" value="Unplaced"/>
</dbReference>
<dbReference type="STRING" id="37003.ENSKMAP00000007899"/>
<dbReference type="InterPro" id="IPR015631">
    <property type="entry name" value="CD2/SLAM_rcpt"/>
</dbReference>
<dbReference type="OMA" id="GPRNHRS"/>
<keyword evidence="3 5" id="KW-0472">Membrane</keyword>
<organism evidence="8 9">
    <name type="scientific">Kryptolebias marmoratus</name>
    <name type="common">Mangrove killifish</name>
    <name type="synonym">Rivulus marmoratus</name>
    <dbReference type="NCBI Taxonomy" id="37003"/>
    <lineage>
        <taxon>Eukaryota</taxon>
        <taxon>Metazoa</taxon>
        <taxon>Chordata</taxon>
        <taxon>Craniata</taxon>
        <taxon>Vertebrata</taxon>
        <taxon>Euteleostomi</taxon>
        <taxon>Actinopterygii</taxon>
        <taxon>Neopterygii</taxon>
        <taxon>Teleostei</taxon>
        <taxon>Neoteleostei</taxon>
        <taxon>Acanthomorphata</taxon>
        <taxon>Ovalentaria</taxon>
        <taxon>Atherinomorphae</taxon>
        <taxon>Cyprinodontiformes</taxon>
        <taxon>Rivulidae</taxon>
        <taxon>Kryptolebias</taxon>
    </lineage>
</organism>
<dbReference type="GO" id="GO:0016020">
    <property type="term" value="C:membrane"/>
    <property type="evidence" value="ECO:0007669"/>
    <property type="project" value="UniProtKB-SubCell"/>
</dbReference>
<keyword evidence="4" id="KW-0325">Glycoprotein</keyword>
<evidence type="ECO:0000256" key="2">
    <source>
        <dbReference type="ARBA" id="ARBA00022729"/>
    </source>
</evidence>
<evidence type="ECO:0000256" key="3">
    <source>
        <dbReference type="ARBA" id="ARBA00023136"/>
    </source>
</evidence>
<feature type="signal peptide" evidence="6">
    <location>
        <begin position="1"/>
        <end position="21"/>
    </location>
</feature>
<keyword evidence="9" id="KW-1185">Reference proteome</keyword>
<evidence type="ECO:0000256" key="6">
    <source>
        <dbReference type="SAM" id="SignalP"/>
    </source>
</evidence>
<keyword evidence="5" id="KW-0812">Transmembrane</keyword>
<dbReference type="SUPFAM" id="SSF48726">
    <property type="entry name" value="Immunoglobulin"/>
    <property type="match status" value="2"/>
</dbReference>
<dbReference type="Ensembl" id="ENSKMAT00000008023.1">
    <property type="protein sequence ID" value="ENSKMAP00000007899.1"/>
    <property type="gene ID" value="ENSKMAG00000005935.1"/>
</dbReference>
<evidence type="ECO:0000313" key="8">
    <source>
        <dbReference type="Ensembl" id="ENSKMAP00000007899.1"/>
    </source>
</evidence>
<keyword evidence="2 6" id="KW-0732">Signal</keyword>
<dbReference type="PANTHER" id="PTHR12080:SF59">
    <property type="entry name" value="HEPATIC AND GLIAL CELL ADHESION MOLECULE"/>
    <property type="match status" value="1"/>
</dbReference>
<sequence length="317" mass="34903">MACFIATFGLILLLGLSDLSAGNSDTCTIYAAVGESTTLPFDFKGLDKTHSLRWTHNKTIIFNRQKGKVSTGKPDDITATGSILLKNIKFSSTGIYEVSILHSNVTLAKSWTGHLCVMDKASMPQLSYVCDYNAVNLKCHVAKHQGLVFSWTLNNKTLLSETRQTLSISLSQLKEERNFSCSVANKVSVESSETVRPTCKAHLLCFKPQTVMAVKVGGAGLIFLLLVSVVALCCCLRCNKTQMNFRDKGELKMHSIKKQEAEFVNPEYETIDLVVPIHPLCPLFGAGLQGSWCLSPAVTVPEVEYTPDRSQVHHRDT</sequence>
<feature type="transmembrane region" description="Helical" evidence="5">
    <location>
        <begin position="216"/>
        <end position="236"/>
    </location>
</feature>
<comment type="subcellular location">
    <subcellularLocation>
        <location evidence="1">Membrane</location>
    </subcellularLocation>
</comment>
<reference evidence="8" key="1">
    <citation type="submission" date="2025-08" db="UniProtKB">
        <authorList>
            <consortium name="Ensembl"/>
        </authorList>
    </citation>
    <scope>IDENTIFICATION</scope>
</reference>
<dbReference type="InterPro" id="IPR007110">
    <property type="entry name" value="Ig-like_dom"/>
</dbReference>
<dbReference type="GeneTree" id="ENSGT00940000170627"/>
<evidence type="ECO:0000256" key="5">
    <source>
        <dbReference type="SAM" id="Phobius"/>
    </source>
</evidence>
<feature type="chain" id="PRO_5018625890" description="Ig-like domain-containing protein" evidence="6">
    <location>
        <begin position="22"/>
        <end position="317"/>
    </location>
</feature>
<evidence type="ECO:0000313" key="9">
    <source>
        <dbReference type="Proteomes" id="UP000264800"/>
    </source>
</evidence>
<dbReference type="PANTHER" id="PTHR12080">
    <property type="entry name" value="SIGNALING LYMPHOCYTIC ACTIVATION MOLECULE"/>
    <property type="match status" value="1"/>
</dbReference>
<dbReference type="CDD" id="cd00096">
    <property type="entry name" value="Ig"/>
    <property type="match status" value="1"/>
</dbReference>
<dbReference type="InterPro" id="IPR013783">
    <property type="entry name" value="Ig-like_fold"/>
</dbReference>